<comment type="similarity">
    <text evidence="3 8">Belongs to the type-II 3-dehydroquinase family.</text>
</comment>
<dbReference type="UniPathway" id="UPA00053">
    <property type="reaction ID" value="UER00086"/>
</dbReference>
<dbReference type="EC" id="4.2.1.10" evidence="5 8"/>
<dbReference type="PIRSF" id="PIRSF001399">
    <property type="entry name" value="DHquinase_II"/>
    <property type="match status" value="1"/>
</dbReference>
<dbReference type="GO" id="GO:0008652">
    <property type="term" value="P:amino acid biosynthetic process"/>
    <property type="evidence" value="ECO:0007669"/>
    <property type="project" value="UniProtKB-KW"/>
</dbReference>
<evidence type="ECO:0000256" key="3">
    <source>
        <dbReference type="ARBA" id="ARBA00011037"/>
    </source>
</evidence>
<evidence type="ECO:0000256" key="8">
    <source>
        <dbReference type="HAMAP-Rule" id="MF_00169"/>
    </source>
</evidence>
<dbReference type="GO" id="GO:0019631">
    <property type="term" value="P:quinate catabolic process"/>
    <property type="evidence" value="ECO:0007669"/>
    <property type="project" value="TreeGrafter"/>
</dbReference>
<keyword evidence="7 8" id="KW-0456">Lyase</keyword>
<feature type="binding site" evidence="8 10">
    <location>
        <begin position="101"/>
        <end position="102"/>
    </location>
    <ligand>
        <name>substrate</name>
    </ligand>
</feature>
<evidence type="ECO:0000256" key="6">
    <source>
        <dbReference type="ARBA" id="ARBA00023141"/>
    </source>
</evidence>
<dbReference type="SUPFAM" id="SSF52304">
    <property type="entry name" value="Type II 3-dehydroquinate dehydratase"/>
    <property type="match status" value="1"/>
</dbReference>
<evidence type="ECO:0000256" key="4">
    <source>
        <dbReference type="ARBA" id="ARBA00011193"/>
    </source>
</evidence>
<dbReference type="Pfam" id="PF01220">
    <property type="entry name" value="DHquinase_II"/>
    <property type="match status" value="1"/>
</dbReference>
<evidence type="ECO:0000313" key="12">
    <source>
        <dbReference type="EMBL" id="GCB30066.1"/>
    </source>
</evidence>
<comment type="function">
    <text evidence="8">Catalyzes a trans-dehydration via an enolate intermediate.</text>
</comment>
<keyword evidence="8" id="KW-0028">Amino-acid biosynthesis</keyword>
<reference evidence="12 13" key="1">
    <citation type="submission" date="2018-10" db="EMBL/GenBank/DDBJ databases">
        <title>Draft Genome Sequence of Anaerotignum sp. KCTC 15736.</title>
        <authorList>
            <person name="Choi S.H."/>
            <person name="Kim J.S."/>
            <person name="Kang S.W."/>
            <person name="Lee J.S."/>
            <person name="Park S.H."/>
        </authorList>
    </citation>
    <scope>NUCLEOTIDE SEQUENCE [LARGE SCALE GENOMIC DNA]</scope>
    <source>
        <strain evidence="12 13">KCTC 15736</strain>
    </source>
</reference>
<evidence type="ECO:0000313" key="13">
    <source>
        <dbReference type="Proteomes" id="UP000287361"/>
    </source>
</evidence>
<dbReference type="GO" id="GO:0003855">
    <property type="term" value="F:3-dehydroquinate dehydratase activity"/>
    <property type="evidence" value="ECO:0007669"/>
    <property type="project" value="UniProtKB-UniRule"/>
</dbReference>
<organism evidence="12 13">
    <name type="scientific">Anaerotignum faecicola</name>
    <dbReference type="NCBI Taxonomy" id="2358141"/>
    <lineage>
        <taxon>Bacteria</taxon>
        <taxon>Bacillati</taxon>
        <taxon>Bacillota</taxon>
        <taxon>Clostridia</taxon>
        <taxon>Lachnospirales</taxon>
        <taxon>Anaerotignaceae</taxon>
        <taxon>Anaerotignum</taxon>
    </lineage>
</organism>
<evidence type="ECO:0000256" key="11">
    <source>
        <dbReference type="PIRSR" id="PIRSR001399-3"/>
    </source>
</evidence>
<evidence type="ECO:0000256" key="5">
    <source>
        <dbReference type="ARBA" id="ARBA00012060"/>
    </source>
</evidence>
<proteinExistence type="inferred from homology"/>
<dbReference type="InterPro" id="IPR018509">
    <property type="entry name" value="DHquinase_II_CS"/>
</dbReference>
<evidence type="ECO:0000256" key="7">
    <source>
        <dbReference type="ARBA" id="ARBA00023239"/>
    </source>
</evidence>
<evidence type="ECO:0000256" key="10">
    <source>
        <dbReference type="PIRSR" id="PIRSR001399-2"/>
    </source>
</evidence>
<dbReference type="NCBIfam" id="NF003806">
    <property type="entry name" value="PRK05395.1-3"/>
    <property type="match status" value="1"/>
</dbReference>
<dbReference type="OrthoDB" id="9790793at2"/>
<evidence type="ECO:0000256" key="9">
    <source>
        <dbReference type="PIRSR" id="PIRSR001399-1"/>
    </source>
</evidence>
<feature type="binding site" evidence="8 10">
    <location>
        <position position="111"/>
    </location>
    <ligand>
        <name>substrate</name>
    </ligand>
</feature>
<dbReference type="AlphaFoldDB" id="A0A401LER5"/>
<accession>A0A401LER5</accession>
<feature type="active site" description="Proton donor" evidence="8 9">
    <location>
        <position position="100"/>
    </location>
</feature>
<keyword evidence="13" id="KW-1185">Reference proteome</keyword>
<dbReference type="Gene3D" id="3.40.50.9100">
    <property type="entry name" value="Dehydroquinase, class II"/>
    <property type="match status" value="1"/>
</dbReference>
<dbReference type="InterPro" id="IPR036441">
    <property type="entry name" value="DHquinase_II_sf"/>
</dbReference>
<dbReference type="NCBIfam" id="NF003805">
    <property type="entry name" value="PRK05395.1-2"/>
    <property type="match status" value="1"/>
</dbReference>
<feature type="binding site" evidence="8 10">
    <location>
        <position position="87"/>
    </location>
    <ligand>
        <name>substrate</name>
    </ligand>
</feature>
<dbReference type="HAMAP" id="MF_00169">
    <property type="entry name" value="AroQ"/>
    <property type="match status" value="1"/>
</dbReference>
<comment type="catalytic activity">
    <reaction evidence="1 8">
        <text>3-dehydroquinate = 3-dehydroshikimate + H2O</text>
        <dbReference type="Rhea" id="RHEA:21096"/>
        <dbReference type="ChEBI" id="CHEBI:15377"/>
        <dbReference type="ChEBI" id="CHEBI:16630"/>
        <dbReference type="ChEBI" id="CHEBI:32364"/>
        <dbReference type="EC" id="4.2.1.10"/>
    </reaction>
</comment>
<gene>
    <name evidence="8 12" type="primary">aroQ</name>
    <name evidence="12" type="ORF">KGMB03357_17270</name>
</gene>
<protein>
    <recommendedName>
        <fullName evidence="5 8">3-dehydroquinate dehydratase</fullName>
        <shortName evidence="8">3-dehydroquinase</shortName>
        <ecNumber evidence="5 8">4.2.1.10</ecNumber>
    </recommendedName>
    <alternativeName>
        <fullName evidence="8">Type II DHQase</fullName>
    </alternativeName>
</protein>
<feature type="active site" description="Proton acceptor" evidence="8 9">
    <location>
        <position position="22"/>
    </location>
</feature>
<feature type="site" description="Transition state stabilizer" evidence="8 11">
    <location>
        <position position="17"/>
    </location>
</feature>
<dbReference type="GO" id="GO:0009423">
    <property type="term" value="P:chorismate biosynthetic process"/>
    <property type="evidence" value="ECO:0007669"/>
    <property type="project" value="UniProtKB-UniRule"/>
</dbReference>
<comment type="pathway">
    <text evidence="2 8">Metabolic intermediate biosynthesis; chorismate biosynthesis; chorismate from D-erythrose 4-phosphate and phosphoenolpyruvate: step 3/7.</text>
</comment>
<dbReference type="PANTHER" id="PTHR21272:SF3">
    <property type="entry name" value="CATABOLIC 3-DEHYDROQUINASE"/>
    <property type="match status" value="1"/>
</dbReference>
<dbReference type="EMBL" id="BHVZ01000009">
    <property type="protein sequence ID" value="GCB30066.1"/>
    <property type="molecule type" value="Genomic_DNA"/>
</dbReference>
<feature type="binding site" evidence="8 10">
    <location>
        <position position="80"/>
    </location>
    <ligand>
        <name>substrate</name>
    </ligand>
</feature>
<dbReference type="NCBIfam" id="NF003807">
    <property type="entry name" value="PRK05395.1-4"/>
    <property type="match status" value="1"/>
</dbReference>
<comment type="caution">
    <text evidence="12">The sequence shown here is derived from an EMBL/GenBank/DDBJ whole genome shotgun (WGS) entry which is preliminary data.</text>
</comment>
<evidence type="ECO:0000256" key="2">
    <source>
        <dbReference type="ARBA" id="ARBA00004902"/>
    </source>
</evidence>
<feature type="binding site" evidence="8 10">
    <location>
        <position position="74"/>
    </location>
    <ligand>
        <name>substrate</name>
    </ligand>
</feature>
<comment type="subunit">
    <text evidence="4 8">Homododecamer.</text>
</comment>
<dbReference type="CDD" id="cd00466">
    <property type="entry name" value="DHQase_II"/>
    <property type="match status" value="1"/>
</dbReference>
<evidence type="ECO:0000256" key="1">
    <source>
        <dbReference type="ARBA" id="ARBA00001864"/>
    </source>
</evidence>
<dbReference type="InterPro" id="IPR001874">
    <property type="entry name" value="DHquinase_II"/>
</dbReference>
<dbReference type="NCBIfam" id="TIGR01088">
    <property type="entry name" value="aroQ"/>
    <property type="match status" value="1"/>
</dbReference>
<dbReference type="Proteomes" id="UP000287361">
    <property type="component" value="Unassembled WGS sequence"/>
</dbReference>
<dbReference type="PROSITE" id="PS01029">
    <property type="entry name" value="DEHYDROQUINASE_II"/>
    <property type="match status" value="1"/>
</dbReference>
<sequence>MKILVINGPNINMLGIREKNIYGAETYEDLKALLEKTFAEKGVEGEIYQSNHEGDLVDRIQQAYFDGTEGIVINPAAYTHTSVAILDALKAVRLPAVEVHISDVKEREDFRQISYAGKACVKTIMGRGLKGYVDAIAFLVENKV</sequence>
<dbReference type="GO" id="GO:0009073">
    <property type="term" value="P:aromatic amino acid family biosynthetic process"/>
    <property type="evidence" value="ECO:0007669"/>
    <property type="project" value="UniProtKB-KW"/>
</dbReference>
<dbReference type="PANTHER" id="PTHR21272">
    <property type="entry name" value="CATABOLIC 3-DEHYDROQUINASE"/>
    <property type="match status" value="1"/>
</dbReference>
<name>A0A401LER5_9FIRM</name>
<keyword evidence="6 8" id="KW-0057">Aromatic amino acid biosynthesis</keyword>